<dbReference type="PANTHER" id="PTHR48078">
    <property type="entry name" value="THREONINE DEHYDRATASE, MITOCHONDRIAL-RELATED"/>
    <property type="match status" value="1"/>
</dbReference>
<feature type="domain" description="ACT" evidence="12">
    <location>
        <begin position="344"/>
        <end position="423"/>
    </location>
</feature>
<evidence type="ECO:0000259" key="12">
    <source>
        <dbReference type="PROSITE" id="PS51671"/>
    </source>
</evidence>
<keyword evidence="14" id="KW-1185">Reference proteome</keyword>
<evidence type="ECO:0000256" key="9">
    <source>
        <dbReference type="ARBA" id="ARBA00022624"/>
    </source>
</evidence>
<evidence type="ECO:0000256" key="10">
    <source>
        <dbReference type="ARBA" id="ARBA00022898"/>
    </source>
</evidence>
<comment type="subunit">
    <text evidence="5">In the native structure, TdcB is in a dimeric form, whereas in the TdcB-AMP complex, it exists in a tetrameric form (dimer of dimers).</text>
</comment>
<comment type="pathway">
    <text evidence="2">Amino-acid biosynthesis; L-isoleucine biosynthesis; 2-oxobutanoate from L-threonine: step 1/1.</text>
</comment>
<dbReference type="NCBIfam" id="TIGR01127">
    <property type="entry name" value="ilvA_1Cterm"/>
    <property type="match status" value="1"/>
</dbReference>
<dbReference type="SUPFAM" id="SSF55021">
    <property type="entry name" value="ACT-like"/>
    <property type="match status" value="1"/>
</dbReference>
<dbReference type="EMBL" id="JBHTMB010000088">
    <property type="protein sequence ID" value="MFD1233863.1"/>
    <property type="molecule type" value="Genomic_DNA"/>
</dbReference>
<evidence type="ECO:0000256" key="7">
    <source>
        <dbReference type="ARBA" id="ARBA00022248"/>
    </source>
</evidence>
<keyword evidence="10" id="KW-0663">Pyridoxal phosphate</keyword>
<accession>A0ABW3VGT6</accession>
<keyword evidence="9" id="KW-0028">Amino-acid biosynthesis</keyword>
<protein>
    <recommendedName>
        <fullName evidence="7">L-threonine dehydratase catabolic TdcB</fullName>
        <ecNumber evidence="6">4.3.1.19</ecNumber>
    </recommendedName>
</protein>
<evidence type="ECO:0000256" key="11">
    <source>
        <dbReference type="ARBA" id="ARBA00023239"/>
    </source>
</evidence>
<comment type="caution">
    <text evidence="13">The sequence shown here is derived from an EMBL/GenBank/DDBJ whole genome shotgun (WGS) entry which is preliminary data.</text>
</comment>
<evidence type="ECO:0000313" key="14">
    <source>
        <dbReference type="Proteomes" id="UP001597182"/>
    </source>
</evidence>
<dbReference type="Gene3D" id="3.40.50.1100">
    <property type="match status" value="2"/>
</dbReference>
<dbReference type="PANTHER" id="PTHR48078:SF6">
    <property type="entry name" value="L-THREONINE DEHYDRATASE CATABOLIC TDCB"/>
    <property type="match status" value="1"/>
</dbReference>
<dbReference type="InterPro" id="IPR050147">
    <property type="entry name" value="Ser/Thr_Dehydratase"/>
</dbReference>
<proteinExistence type="inferred from homology"/>
<dbReference type="PROSITE" id="PS51671">
    <property type="entry name" value="ACT"/>
    <property type="match status" value="1"/>
</dbReference>
<evidence type="ECO:0000256" key="6">
    <source>
        <dbReference type="ARBA" id="ARBA00012096"/>
    </source>
</evidence>
<evidence type="ECO:0000256" key="2">
    <source>
        <dbReference type="ARBA" id="ARBA00004810"/>
    </source>
</evidence>
<organism evidence="13 14">
    <name type="scientific">Pseudonocardia benzenivorans</name>
    <dbReference type="NCBI Taxonomy" id="228005"/>
    <lineage>
        <taxon>Bacteria</taxon>
        <taxon>Bacillati</taxon>
        <taxon>Actinomycetota</taxon>
        <taxon>Actinomycetes</taxon>
        <taxon>Pseudonocardiales</taxon>
        <taxon>Pseudonocardiaceae</taxon>
        <taxon>Pseudonocardia</taxon>
    </lineage>
</organism>
<evidence type="ECO:0000256" key="3">
    <source>
        <dbReference type="ARBA" id="ARBA00004958"/>
    </source>
</evidence>
<keyword evidence="11 13" id="KW-0456">Lyase</keyword>
<keyword evidence="9" id="KW-0100">Branched-chain amino acid biosynthesis</keyword>
<comment type="similarity">
    <text evidence="4">Belongs to the serine/threonine dehydratase family.</text>
</comment>
<evidence type="ECO:0000256" key="1">
    <source>
        <dbReference type="ARBA" id="ARBA00001933"/>
    </source>
</evidence>
<evidence type="ECO:0000256" key="4">
    <source>
        <dbReference type="ARBA" id="ARBA00010869"/>
    </source>
</evidence>
<dbReference type="InterPro" id="IPR036052">
    <property type="entry name" value="TrpB-like_PALP_sf"/>
</dbReference>
<dbReference type="InterPro" id="IPR000634">
    <property type="entry name" value="Ser/Thr_deHydtase_PyrdxlP-BS"/>
</dbReference>
<dbReference type="PROSITE" id="PS00165">
    <property type="entry name" value="DEHYDRATASE_SER_THR"/>
    <property type="match status" value="1"/>
</dbReference>
<dbReference type="EC" id="4.3.1.19" evidence="6"/>
<comment type="cofactor">
    <cofactor evidence="1">
        <name>pyridoxal 5'-phosphate</name>
        <dbReference type="ChEBI" id="CHEBI:597326"/>
    </cofactor>
</comment>
<dbReference type="InterPro" id="IPR044561">
    <property type="entry name" value="ACT_ThrD-II-like"/>
</dbReference>
<keyword evidence="9" id="KW-0412">Isoleucine biosynthesis</keyword>
<dbReference type="RefSeq" id="WP_346090698.1">
    <property type="nucleotide sequence ID" value="NZ_BAABKS010000013.1"/>
</dbReference>
<evidence type="ECO:0000256" key="8">
    <source>
        <dbReference type="ARBA" id="ARBA00022533"/>
    </source>
</evidence>
<dbReference type="Proteomes" id="UP001597182">
    <property type="component" value="Unassembled WGS sequence"/>
</dbReference>
<keyword evidence="8" id="KW-0021">Allosteric enzyme</keyword>
<evidence type="ECO:0000313" key="13">
    <source>
        <dbReference type="EMBL" id="MFD1233863.1"/>
    </source>
</evidence>
<dbReference type="GO" id="GO:0004794">
    <property type="term" value="F:threonine deaminase activity"/>
    <property type="evidence" value="ECO:0007669"/>
    <property type="project" value="UniProtKB-EC"/>
</dbReference>
<reference evidence="14" key="1">
    <citation type="journal article" date="2019" name="Int. J. Syst. Evol. Microbiol.">
        <title>The Global Catalogue of Microorganisms (GCM) 10K type strain sequencing project: providing services to taxonomists for standard genome sequencing and annotation.</title>
        <authorList>
            <consortium name="The Broad Institute Genomics Platform"/>
            <consortium name="The Broad Institute Genome Sequencing Center for Infectious Disease"/>
            <person name="Wu L."/>
            <person name="Ma J."/>
        </authorList>
    </citation>
    <scope>NUCLEOTIDE SEQUENCE [LARGE SCALE GENOMIC DNA]</scope>
    <source>
        <strain evidence="14">CCUG 49018</strain>
    </source>
</reference>
<dbReference type="InterPro" id="IPR005789">
    <property type="entry name" value="Thr_deHydtase_catblc"/>
</dbReference>
<dbReference type="Pfam" id="PF00291">
    <property type="entry name" value="PALP"/>
    <property type="match status" value="1"/>
</dbReference>
<gene>
    <name evidence="13" type="primary">ilvA</name>
    <name evidence="13" type="ORF">ACFQ34_11265</name>
</gene>
<comment type="pathway">
    <text evidence="3">Amino-acid degradation; L-threonine degradation via propanoate pathway; propanoate from L-threonine: step 1/4.</text>
</comment>
<evidence type="ECO:0000256" key="5">
    <source>
        <dbReference type="ARBA" id="ARBA00011447"/>
    </source>
</evidence>
<dbReference type="InterPro" id="IPR002912">
    <property type="entry name" value="ACT_dom"/>
</dbReference>
<dbReference type="SUPFAM" id="SSF53686">
    <property type="entry name" value="Tryptophan synthase beta subunit-like PLP-dependent enzymes"/>
    <property type="match status" value="1"/>
</dbReference>
<sequence length="432" mass="44374">MVDDPRPSASSARVEDGPPVRLADVEAARDLLRGVVRRTPTLPARALSELVGAPVWLKCENQQRTGSFKIRGAYTRISRLAAEERARGVVAASAGNHAQGVALAARLLGTTATVFMPERAALPKVSATRGYGAQVRLAGETIDGSLAEAVRFADETGAVLVHPFDHVDVIAGQGTVGLEILDDVPDAATVLVPAGGGGLLGGIAAAVRGRRPDVRVVGVQAEAAAAWPPSLLAGRPVALDRMRTIADGIAVGVPGNVTYPQVAGLVDEFVTVGEDTLARALLHCLERAKLLVEPAGAAAVAALLEQPARFPGPVVAVLSGGNIDPLVLLHVIEHGMAAAARYLSMRVRVVDRPGALAELLTQIGDLGANVVDVEHTRISAAIPLGDVDVQLSLETRGATHSAAIVDALRNSGHAVFDEAGAPWGSGDVAAAG</sequence>
<name>A0ABW3VGT6_9PSEU</name>
<dbReference type="InterPro" id="IPR045865">
    <property type="entry name" value="ACT-like_dom_sf"/>
</dbReference>
<dbReference type="InterPro" id="IPR001926">
    <property type="entry name" value="TrpB-like_PALP"/>
</dbReference>
<dbReference type="CDD" id="cd04886">
    <property type="entry name" value="ACT_ThrD-II-like"/>
    <property type="match status" value="1"/>
</dbReference>
<dbReference type="CDD" id="cd01562">
    <property type="entry name" value="Thr-dehyd"/>
    <property type="match status" value="1"/>
</dbReference>